<evidence type="ECO:0000256" key="6">
    <source>
        <dbReference type="ARBA" id="ARBA00022833"/>
    </source>
</evidence>
<dbReference type="Pfam" id="PF20826">
    <property type="entry name" value="PHD_5"/>
    <property type="match status" value="1"/>
</dbReference>
<dbReference type="CDD" id="cd21538">
    <property type="entry name" value="SPOC_TFIIS"/>
    <property type="match status" value="1"/>
</dbReference>
<feature type="region of interest" description="Disordered" evidence="7">
    <location>
        <begin position="361"/>
        <end position="532"/>
    </location>
</feature>
<feature type="region of interest" description="Disordered" evidence="7">
    <location>
        <begin position="719"/>
        <end position="815"/>
    </location>
</feature>
<dbReference type="InterPro" id="IPR001965">
    <property type="entry name" value="Znf_PHD"/>
</dbReference>
<reference evidence="9" key="1">
    <citation type="submission" date="2021-03" db="EMBL/GenBank/DDBJ databases">
        <authorList>
            <person name="Tagirdzhanova G."/>
        </authorList>
    </citation>
    <scope>NUCLEOTIDE SEQUENCE</scope>
</reference>
<dbReference type="Proteomes" id="UP000664521">
    <property type="component" value="Unassembled WGS sequence"/>
</dbReference>
<dbReference type="GO" id="GO:0001139">
    <property type="term" value="F:RNA polymerase II complex recruiting activity"/>
    <property type="evidence" value="ECO:0007669"/>
    <property type="project" value="TreeGrafter"/>
</dbReference>
<protein>
    <recommendedName>
        <fullName evidence="3">Transcription factor BYE1</fullName>
    </recommendedName>
</protein>
<feature type="compositionally biased region" description="Polar residues" evidence="7">
    <location>
        <begin position="361"/>
        <end position="373"/>
    </location>
</feature>
<dbReference type="Pfam" id="PF07744">
    <property type="entry name" value="SPOC"/>
    <property type="match status" value="1"/>
</dbReference>
<keyword evidence="5" id="KW-0863">Zinc-finger</keyword>
<feature type="domain" description="TFIIS central" evidence="8">
    <location>
        <begin position="271"/>
        <end position="401"/>
    </location>
</feature>
<dbReference type="SUPFAM" id="SSF46942">
    <property type="entry name" value="Elongation factor TFIIS domain 2"/>
    <property type="match status" value="1"/>
</dbReference>
<dbReference type="SMART" id="SM00510">
    <property type="entry name" value="TFS2M"/>
    <property type="match status" value="1"/>
</dbReference>
<evidence type="ECO:0000259" key="8">
    <source>
        <dbReference type="PROSITE" id="PS51321"/>
    </source>
</evidence>
<evidence type="ECO:0000256" key="7">
    <source>
        <dbReference type="SAM" id="MobiDB-lite"/>
    </source>
</evidence>
<dbReference type="InterPro" id="IPR036575">
    <property type="entry name" value="TFIIS_cen_dom_sf"/>
</dbReference>
<dbReference type="InterPro" id="IPR019786">
    <property type="entry name" value="Zinc_finger_PHD-type_CS"/>
</dbReference>
<feature type="compositionally biased region" description="Polar residues" evidence="7">
    <location>
        <begin position="494"/>
        <end position="522"/>
    </location>
</feature>
<feature type="compositionally biased region" description="Basic and acidic residues" evidence="7">
    <location>
        <begin position="130"/>
        <end position="144"/>
    </location>
</feature>
<feature type="region of interest" description="Disordered" evidence="7">
    <location>
        <begin position="1"/>
        <end position="57"/>
    </location>
</feature>
<dbReference type="GO" id="GO:0008270">
    <property type="term" value="F:zinc ion binding"/>
    <property type="evidence" value="ECO:0007669"/>
    <property type="project" value="UniProtKB-KW"/>
</dbReference>
<feature type="compositionally biased region" description="Basic and acidic residues" evidence="7">
    <location>
        <begin position="187"/>
        <end position="199"/>
    </location>
</feature>
<sequence length="884" mass="97108">MADEIRRSGRATKGQHTKNLDAPETPVPSTKRGAKGKGAKAKQIAHEPSPPPDDDDADAIIRCICGYVVEDEDDERVMVICDNCEAWQHNECMEISENSEDLPDQYFCELCKPEDHKELLAKVARGERPWEDRAKAREREEAERKGRKRKGRKGKRGRPSESKKEEPKSNGAVAAVPSSDPPPPETPKAEVGQKRKLAEDEANATKDVAVPEPLAKVRKVSSPIDVKAPRIPPSPRRKDSIVPPTPKRTSISGVALQAELVESINDLQSEDRKRVAKALIKLIVDSTKQAQTQGGFKLPSSQSPEVLGNTIGLAVEYALYLNFWGNAPKPNPRYGEQFRSINHNVKNNVELRDRLLSGSLSPNELSQMRSQDMASKELQEKTAEIKKDAEKQHIIQQEDGPRIRRTHKGEELVGEDTQMTMTSDSGFVPTPVRRRESQVDLNAPKPGSPQDGSPVSPNPVELPENVGEQPPPASVAEPLTVDTNARPPPGLDKQPSSAFNIQNVWSSVSGPTPDGQYQQTPQRQEDQQKPIQTDPEIDHLLKDEEPEDEEPYSPIDYAADPEAPVWRGKMVMMNVAGFSGIGRFVAGFNLSPKFPWSEIVPSNLLIEGRIDIDRASEYICGLRYSNTTDVTVLSVSPIDEEGARSEFDKLFNYFIDRKRYGVVSTQGNAAVKDTYLVPLEAGAAKKPDFIELLEQCTIEDPVPERMLLLTMVIRSNPDAPSAQATPQVDGVGAAASPGTPAQPVQNPTGFPAHQTPMGPQPSPIPSHPYGTPQNQIPLYNNSNGSPSQPQQGFMPPPHQQQQYQQPPLPPHAGPVGIEAARQALGDLANSNSVQELIKQAPHTSVHEYSILRDTLESIPATRNDFKMLTDILQVKHQQAGPGGR</sequence>
<dbReference type="InterPro" id="IPR011011">
    <property type="entry name" value="Znf_FYVE_PHD"/>
</dbReference>
<comment type="function">
    <text evidence="1">Negative regulator of transcription elongation.</text>
</comment>
<accession>A0A8H3ENQ2</accession>
<feature type="compositionally biased region" description="Basic and acidic residues" evidence="7">
    <location>
        <begin position="158"/>
        <end position="168"/>
    </location>
</feature>
<dbReference type="PANTHER" id="PTHR11477">
    <property type="entry name" value="TRANSCRIPTION FACTOR S-II ZINC FINGER DOMAIN-CONTAINING PROTEIN"/>
    <property type="match status" value="1"/>
</dbReference>
<evidence type="ECO:0000256" key="1">
    <source>
        <dbReference type="ARBA" id="ARBA00002311"/>
    </source>
</evidence>
<dbReference type="EMBL" id="CAJPDS010000005">
    <property type="protein sequence ID" value="CAF9907397.1"/>
    <property type="molecule type" value="Genomic_DNA"/>
</dbReference>
<dbReference type="InterPro" id="IPR003618">
    <property type="entry name" value="TFIIS_cen_dom"/>
</dbReference>
<comment type="similarity">
    <text evidence="2">Belongs to the BYE1 family.</text>
</comment>
<feature type="compositionally biased region" description="Basic residues" evidence="7">
    <location>
        <begin position="145"/>
        <end position="157"/>
    </location>
</feature>
<gene>
    <name evidence="9" type="ORF">HETSPECPRED_007118</name>
</gene>
<dbReference type="PANTHER" id="PTHR11477:SF11">
    <property type="entry name" value="TRANSCRIPTION FACTOR BYE1"/>
    <property type="match status" value="1"/>
</dbReference>
<dbReference type="GO" id="GO:0000977">
    <property type="term" value="F:RNA polymerase II transcription regulatory region sequence-specific DNA binding"/>
    <property type="evidence" value="ECO:0007669"/>
    <property type="project" value="TreeGrafter"/>
</dbReference>
<dbReference type="InterPro" id="IPR013083">
    <property type="entry name" value="Znf_RING/FYVE/PHD"/>
</dbReference>
<dbReference type="Pfam" id="PF23257">
    <property type="entry name" value="DUF7071"/>
    <property type="match status" value="1"/>
</dbReference>
<keyword evidence="6" id="KW-0862">Zinc</keyword>
<dbReference type="Gene3D" id="1.10.472.30">
    <property type="entry name" value="Transcription elongation factor S-II, central domain"/>
    <property type="match status" value="1"/>
</dbReference>
<evidence type="ECO:0000313" key="9">
    <source>
        <dbReference type="EMBL" id="CAF9907397.1"/>
    </source>
</evidence>
<keyword evidence="10" id="KW-1185">Reference proteome</keyword>
<dbReference type="InterPro" id="IPR012921">
    <property type="entry name" value="SPOC_C"/>
</dbReference>
<name>A0A8H3ENQ2_9LECA</name>
<dbReference type="GO" id="GO:0031440">
    <property type="term" value="P:regulation of mRNA 3'-end processing"/>
    <property type="evidence" value="ECO:0007669"/>
    <property type="project" value="TreeGrafter"/>
</dbReference>
<organism evidence="9 10">
    <name type="scientific">Heterodermia speciosa</name>
    <dbReference type="NCBI Taxonomy" id="116794"/>
    <lineage>
        <taxon>Eukaryota</taxon>
        <taxon>Fungi</taxon>
        <taxon>Dikarya</taxon>
        <taxon>Ascomycota</taxon>
        <taxon>Pezizomycotina</taxon>
        <taxon>Lecanoromycetes</taxon>
        <taxon>OSLEUM clade</taxon>
        <taxon>Lecanoromycetidae</taxon>
        <taxon>Caliciales</taxon>
        <taxon>Physciaceae</taxon>
        <taxon>Heterodermia</taxon>
    </lineage>
</organism>
<dbReference type="SMART" id="SM00249">
    <property type="entry name" value="PHD"/>
    <property type="match status" value="1"/>
</dbReference>
<evidence type="ECO:0000256" key="3">
    <source>
        <dbReference type="ARBA" id="ARBA00021616"/>
    </source>
</evidence>
<keyword evidence="4" id="KW-0479">Metal-binding</keyword>
<dbReference type="PROSITE" id="PS01359">
    <property type="entry name" value="ZF_PHD_1"/>
    <property type="match status" value="1"/>
</dbReference>
<dbReference type="Pfam" id="PF07500">
    <property type="entry name" value="TFIIS_M"/>
    <property type="match status" value="1"/>
</dbReference>
<dbReference type="GO" id="GO:0006362">
    <property type="term" value="P:transcription elongation by RNA polymerase I"/>
    <property type="evidence" value="ECO:0007669"/>
    <property type="project" value="TreeGrafter"/>
</dbReference>
<dbReference type="GO" id="GO:0031564">
    <property type="term" value="P:transcription antitermination"/>
    <property type="evidence" value="ECO:0007669"/>
    <property type="project" value="TreeGrafter"/>
</dbReference>
<dbReference type="GO" id="GO:0006368">
    <property type="term" value="P:transcription elongation by RNA polymerase II"/>
    <property type="evidence" value="ECO:0007669"/>
    <property type="project" value="TreeGrafter"/>
</dbReference>
<dbReference type="OrthoDB" id="79252at2759"/>
<dbReference type="GO" id="GO:0005634">
    <property type="term" value="C:nucleus"/>
    <property type="evidence" value="ECO:0007669"/>
    <property type="project" value="TreeGrafter"/>
</dbReference>
<dbReference type="InterPro" id="IPR055499">
    <property type="entry name" value="DUF7071"/>
</dbReference>
<dbReference type="PROSITE" id="PS51321">
    <property type="entry name" value="TFIIS_CENTRAL"/>
    <property type="match status" value="1"/>
</dbReference>
<evidence type="ECO:0000256" key="2">
    <source>
        <dbReference type="ARBA" id="ARBA00011050"/>
    </source>
</evidence>
<dbReference type="Gene3D" id="3.30.40.10">
    <property type="entry name" value="Zinc/RING finger domain, C3HC4 (zinc finger)"/>
    <property type="match status" value="1"/>
</dbReference>
<feature type="compositionally biased region" description="Polar residues" evidence="7">
    <location>
        <begin position="771"/>
        <end position="791"/>
    </location>
</feature>
<dbReference type="AlphaFoldDB" id="A0A8H3ENQ2"/>
<feature type="region of interest" description="Disordered" evidence="7">
    <location>
        <begin position="130"/>
        <end position="248"/>
    </location>
</feature>
<evidence type="ECO:0000256" key="5">
    <source>
        <dbReference type="ARBA" id="ARBA00022771"/>
    </source>
</evidence>
<evidence type="ECO:0000256" key="4">
    <source>
        <dbReference type="ARBA" id="ARBA00022723"/>
    </source>
</evidence>
<feature type="compositionally biased region" description="Basic and acidic residues" evidence="7">
    <location>
        <begin position="374"/>
        <end position="393"/>
    </location>
</feature>
<proteinExistence type="inferred from homology"/>
<evidence type="ECO:0000313" key="10">
    <source>
        <dbReference type="Proteomes" id="UP000664521"/>
    </source>
</evidence>
<comment type="caution">
    <text evidence="9">The sequence shown here is derived from an EMBL/GenBank/DDBJ whole genome shotgun (WGS) entry which is preliminary data.</text>
</comment>
<dbReference type="SUPFAM" id="SSF57903">
    <property type="entry name" value="FYVE/PHD zinc finger"/>
    <property type="match status" value="1"/>
</dbReference>